<dbReference type="InterPro" id="IPR036514">
    <property type="entry name" value="SGNH_hydro_sf"/>
</dbReference>
<dbReference type="OrthoDB" id="158267at2"/>
<keyword evidence="3" id="KW-1185">Reference proteome</keyword>
<dbReference type="EMBL" id="RJJR01000016">
    <property type="protein sequence ID" value="RNI33874.1"/>
    <property type="molecule type" value="Genomic_DNA"/>
</dbReference>
<dbReference type="SUPFAM" id="SSF52266">
    <property type="entry name" value="SGNH hydrolase"/>
    <property type="match status" value="1"/>
</dbReference>
<feature type="domain" description="SGNH hydrolase-type esterase" evidence="1">
    <location>
        <begin position="37"/>
        <end position="214"/>
    </location>
</feature>
<dbReference type="GO" id="GO:0016788">
    <property type="term" value="F:hydrolase activity, acting on ester bonds"/>
    <property type="evidence" value="ECO:0007669"/>
    <property type="project" value="UniProtKB-ARBA"/>
</dbReference>
<dbReference type="Gene3D" id="3.40.50.1110">
    <property type="entry name" value="SGNH hydrolase"/>
    <property type="match status" value="1"/>
</dbReference>
<sequence>MSCTKEKEVFNVNGAGKDSIISDAAHQIDTVKKTYLALGDSYTIGASVAAGESFPEQLTSLLKNDHINIASPDIIAVSGWTTADLLNSLQTNSPLKDYSFVTLLIGVNNQYQGRQIDEYKVQFSELLNLAISYTGGKSTHVFVLSIPDYGVTPFGSQFEKDEIARQIDLFNAANKVIAEKAGATYVDITAISRDAEYEPSLIARDGLHPSPEQYYKWMQKLHPLVLEILQ</sequence>
<dbReference type="InterPro" id="IPR013830">
    <property type="entry name" value="SGNH_hydro"/>
</dbReference>
<dbReference type="Pfam" id="PF13472">
    <property type="entry name" value="Lipase_GDSL_2"/>
    <property type="match status" value="1"/>
</dbReference>
<evidence type="ECO:0000259" key="1">
    <source>
        <dbReference type="Pfam" id="PF13472"/>
    </source>
</evidence>
<reference evidence="2 3" key="1">
    <citation type="submission" date="2018-11" db="EMBL/GenBank/DDBJ databases">
        <title>Draft genome sequence of Ferruginibacter sp. BO-59.</title>
        <authorList>
            <person name="Im W.T."/>
        </authorList>
    </citation>
    <scope>NUCLEOTIDE SEQUENCE [LARGE SCALE GENOMIC DNA]</scope>
    <source>
        <strain evidence="2 3">BO-59</strain>
    </source>
</reference>
<evidence type="ECO:0000313" key="2">
    <source>
        <dbReference type="EMBL" id="RNI33874.1"/>
    </source>
</evidence>
<organism evidence="2 3">
    <name type="scientific">Hanamia caeni</name>
    <dbReference type="NCBI Taxonomy" id="2294116"/>
    <lineage>
        <taxon>Bacteria</taxon>
        <taxon>Pseudomonadati</taxon>
        <taxon>Bacteroidota</taxon>
        <taxon>Chitinophagia</taxon>
        <taxon>Chitinophagales</taxon>
        <taxon>Chitinophagaceae</taxon>
        <taxon>Hanamia</taxon>
    </lineage>
</organism>
<protein>
    <submittedName>
        <fullName evidence="2">SGNH/GDSL hydrolase family protein</fullName>
    </submittedName>
</protein>
<evidence type="ECO:0000313" key="3">
    <source>
        <dbReference type="Proteomes" id="UP000267223"/>
    </source>
</evidence>
<gene>
    <name evidence="2" type="ORF">EFY79_17550</name>
</gene>
<dbReference type="Proteomes" id="UP000267223">
    <property type="component" value="Unassembled WGS sequence"/>
</dbReference>
<proteinExistence type="predicted"/>
<name>A0A3M9N7S6_9BACT</name>
<comment type="caution">
    <text evidence="2">The sequence shown here is derived from an EMBL/GenBank/DDBJ whole genome shotgun (WGS) entry which is preliminary data.</text>
</comment>
<accession>A0A3M9N7S6</accession>
<keyword evidence="2" id="KW-0378">Hydrolase</keyword>
<dbReference type="CDD" id="cd01832">
    <property type="entry name" value="SGNH_hydrolase_like_1"/>
    <property type="match status" value="1"/>
</dbReference>
<dbReference type="AlphaFoldDB" id="A0A3M9N7S6"/>